<organism evidence="2 3">
    <name type="scientific">Melipona bicolor</name>
    <dbReference type="NCBI Taxonomy" id="60889"/>
    <lineage>
        <taxon>Eukaryota</taxon>
        <taxon>Metazoa</taxon>
        <taxon>Ecdysozoa</taxon>
        <taxon>Arthropoda</taxon>
        <taxon>Hexapoda</taxon>
        <taxon>Insecta</taxon>
        <taxon>Pterygota</taxon>
        <taxon>Neoptera</taxon>
        <taxon>Endopterygota</taxon>
        <taxon>Hymenoptera</taxon>
        <taxon>Apocrita</taxon>
        <taxon>Aculeata</taxon>
        <taxon>Apoidea</taxon>
        <taxon>Anthophila</taxon>
        <taxon>Apidae</taxon>
        <taxon>Melipona</taxon>
    </lineage>
</organism>
<dbReference type="Proteomes" id="UP001177670">
    <property type="component" value="Unassembled WGS sequence"/>
</dbReference>
<sequence>MRPRGFQVPASVGRVGGRISRGDCLCPFGGPGRPRRAATSDGLFGETSHYLVQHRPDRESRSRHASHFVGNRSGESICPTNR</sequence>
<evidence type="ECO:0000313" key="3">
    <source>
        <dbReference type="Proteomes" id="UP001177670"/>
    </source>
</evidence>
<gene>
    <name evidence="2" type="ORF">K0M31_000544</name>
</gene>
<protein>
    <submittedName>
        <fullName evidence="2">Uncharacterized protein</fullName>
    </submittedName>
</protein>
<evidence type="ECO:0000256" key="1">
    <source>
        <dbReference type="SAM" id="MobiDB-lite"/>
    </source>
</evidence>
<feature type="region of interest" description="Disordered" evidence="1">
    <location>
        <begin position="54"/>
        <end position="82"/>
    </location>
</feature>
<accession>A0AA40GDY8</accession>
<dbReference type="EMBL" id="JAHYIQ010000001">
    <property type="protein sequence ID" value="KAK1135974.1"/>
    <property type="molecule type" value="Genomic_DNA"/>
</dbReference>
<dbReference type="AlphaFoldDB" id="A0AA40GDY8"/>
<name>A0AA40GDY8_9HYME</name>
<reference evidence="2" key="1">
    <citation type="submission" date="2021-10" db="EMBL/GenBank/DDBJ databases">
        <title>Melipona bicolor Genome sequencing and assembly.</title>
        <authorList>
            <person name="Araujo N.S."/>
            <person name="Arias M.C."/>
        </authorList>
    </citation>
    <scope>NUCLEOTIDE SEQUENCE</scope>
    <source>
        <strain evidence="2">USP_2M_L1-L4_2017</strain>
        <tissue evidence="2">Whole body</tissue>
    </source>
</reference>
<keyword evidence="3" id="KW-1185">Reference proteome</keyword>
<proteinExistence type="predicted"/>
<evidence type="ECO:0000313" key="2">
    <source>
        <dbReference type="EMBL" id="KAK1135974.1"/>
    </source>
</evidence>
<comment type="caution">
    <text evidence="2">The sequence shown here is derived from an EMBL/GenBank/DDBJ whole genome shotgun (WGS) entry which is preliminary data.</text>
</comment>